<dbReference type="GeneID" id="66081136"/>
<feature type="region of interest" description="Disordered" evidence="1">
    <location>
        <begin position="100"/>
        <end position="157"/>
    </location>
</feature>
<comment type="caution">
    <text evidence="2">The sequence shown here is derived from an EMBL/GenBank/DDBJ whole genome shotgun (WGS) entry which is preliminary data.</text>
</comment>
<organism evidence="2 3">
    <name type="scientific">Marasmius oreades</name>
    <name type="common">fairy-ring Marasmius</name>
    <dbReference type="NCBI Taxonomy" id="181124"/>
    <lineage>
        <taxon>Eukaryota</taxon>
        <taxon>Fungi</taxon>
        <taxon>Dikarya</taxon>
        <taxon>Basidiomycota</taxon>
        <taxon>Agaricomycotina</taxon>
        <taxon>Agaricomycetes</taxon>
        <taxon>Agaricomycetidae</taxon>
        <taxon>Agaricales</taxon>
        <taxon>Marasmiineae</taxon>
        <taxon>Marasmiaceae</taxon>
        <taxon>Marasmius</taxon>
    </lineage>
</organism>
<feature type="compositionally biased region" description="Low complexity" evidence="1">
    <location>
        <begin position="329"/>
        <end position="354"/>
    </location>
</feature>
<evidence type="ECO:0000313" key="3">
    <source>
        <dbReference type="Proteomes" id="UP001049176"/>
    </source>
</evidence>
<proteinExistence type="predicted"/>
<feature type="region of interest" description="Disordered" evidence="1">
    <location>
        <begin position="1"/>
        <end position="86"/>
    </location>
</feature>
<feature type="compositionally biased region" description="Polar residues" evidence="1">
    <location>
        <begin position="459"/>
        <end position="469"/>
    </location>
</feature>
<reference evidence="2" key="1">
    <citation type="journal article" date="2021" name="Genome Biol. Evol.">
        <title>The assembled and annotated genome of the fairy-ring fungus Marasmius oreades.</title>
        <authorList>
            <person name="Hiltunen M."/>
            <person name="Ament-Velasquez S.L."/>
            <person name="Johannesson H."/>
        </authorList>
    </citation>
    <scope>NUCLEOTIDE SEQUENCE</scope>
    <source>
        <strain evidence="2">03SP1</strain>
    </source>
</reference>
<feature type="compositionally biased region" description="Low complexity" evidence="1">
    <location>
        <begin position="1099"/>
        <end position="1115"/>
    </location>
</feature>
<feature type="compositionally biased region" description="Polar residues" evidence="1">
    <location>
        <begin position="175"/>
        <end position="193"/>
    </location>
</feature>
<feature type="region of interest" description="Disordered" evidence="1">
    <location>
        <begin position="1220"/>
        <end position="1245"/>
    </location>
</feature>
<feature type="compositionally biased region" description="Low complexity" evidence="1">
    <location>
        <begin position="204"/>
        <end position="218"/>
    </location>
</feature>
<dbReference type="OrthoDB" id="3358078at2759"/>
<dbReference type="Proteomes" id="UP001049176">
    <property type="component" value="Chromosome 8"/>
</dbReference>
<protein>
    <submittedName>
        <fullName evidence="2">Uncharacterized protein</fullName>
    </submittedName>
</protein>
<feature type="region of interest" description="Disordered" evidence="1">
    <location>
        <begin position="876"/>
        <end position="928"/>
    </location>
</feature>
<feature type="region of interest" description="Disordered" evidence="1">
    <location>
        <begin position="940"/>
        <end position="970"/>
    </location>
</feature>
<feature type="compositionally biased region" description="Polar residues" evidence="1">
    <location>
        <begin position="228"/>
        <end position="246"/>
    </location>
</feature>
<feature type="compositionally biased region" description="Low complexity" evidence="1">
    <location>
        <begin position="1131"/>
        <end position="1166"/>
    </location>
</feature>
<dbReference type="RefSeq" id="XP_043004495.1">
    <property type="nucleotide sequence ID" value="XM_043157129.1"/>
</dbReference>
<feature type="region of interest" description="Disordered" evidence="1">
    <location>
        <begin position="560"/>
        <end position="664"/>
    </location>
</feature>
<feature type="compositionally biased region" description="Basic and acidic residues" evidence="1">
    <location>
        <begin position="1179"/>
        <end position="1190"/>
    </location>
</feature>
<feature type="region of interest" description="Disordered" evidence="1">
    <location>
        <begin position="988"/>
        <end position="1201"/>
    </location>
</feature>
<dbReference type="KEGG" id="more:E1B28_012061"/>
<evidence type="ECO:0000256" key="1">
    <source>
        <dbReference type="SAM" id="MobiDB-lite"/>
    </source>
</evidence>
<sequence>MSGTAQIGRLRSKHTRPNSAVYIGSDPLQLQQIGSTPPSLPDLPEPPSPVSSIGSGLPSPPATNSTGSGSTGDPASIALRGGTKGNMPLLEENYVKAFHAAFEQQQQRPQGQHRYETADDDDDIDNQTNNSNELYAHDDDTAKFPRSQSNANNDNALALERVKSLQERNRMVLNKLSSYSRLSTPSPNPSLQSRSKDTISRIESASSHSSSSSSSRPSLARNHRHSYQPDTHTQTTASPRQDLSGSETERESVRGGGNSYHEDDDDDESGSPSSILLNHTSTISRSVSAKTPGRPITPSQFTFNSNTYLSPRSARTRLISAPASPGKALSSISRSTSGSGSGQTGSQSPLSSPGKPRKRASMGPPSMSYSVDLRGRDQEDVTSAALEAVANSRRGVGGGGGSVNAAKRRQPLPREFWEGSGRGRRASLGSNGHADDAEEADSLSHERDPSISSQASSSRHQYLQPQTEPRPSAATLTPGGRRRFHNGRNNSYRRTSGAWASEDLGNRTSEFAMEDEGLPSPVGRRQALRQGGSADSVLTIGAGQRSLIGEGLKAAGLSRRGDVFGGSARSPVFERERDTEREREREERIERIRSQSRASSRTGHGRAVTAMAEYSNSYDDADDEPEPRTNLRPFKSAYPLVGRDREMDDRDRLGERAPSALSQDKWERVRGPQFATPTTPSQSITSPMGTRRFNTISSTITDMSRSGTEGSTDGALSSRSRAGVAIDRSDHTRLLTSSLELFENALSKIPSSSSSSTASNTSDLVRNARVIVGAVEKLNGLLKAGHGRALNAQIDCEVQAAGGGGTGSSGNAEEIWRLVGGEYREGLRVSDDLVRAVTDFMLGVGRAVKDMGIAPHVANGESSSNGDNLHTRSVSLDEAGVGRKGRVSLSPDVTGGSGGARSTGTGSATSGGARSRRSWEPTPGRDTEALRRLAVGQRAETSLGVLTNERNHTPLNRTTKRIPTPTENGIRGSIRRLLTPREIREQQLVRNEDVPRGMSTFDSQETVHASAYEPSPTPASRAASRAKQVAQERSPHPAPDRSKTLPAISIPPPLPVLPSENRRTPSSTNKGTPDPNASTLSRRKTTQAVSSTVRGPSFPLTTPNVPTTAVTTTHVSGSPEQRAFPLVRENSNTSSSSGGGPRSSVTFSRFSTTSALSGLQQQQQRAEQQRNRAFSNSSDVRDDSFDHHNEVNSPAQVPPGALKGKVAAAAGRLQRVISTGGGSETEKDVYRKSGGTVKENSSRASRISFDESTFSVGVNRSETSSSAHPADRAAVSVVSQGKRERRRTVVDMWPRGGS</sequence>
<evidence type="ECO:0000313" key="2">
    <source>
        <dbReference type="EMBL" id="KAG7088024.1"/>
    </source>
</evidence>
<gene>
    <name evidence="2" type="ORF">E1B28_012061</name>
</gene>
<keyword evidence="3" id="KW-1185">Reference proteome</keyword>
<feature type="compositionally biased region" description="Polar residues" evidence="1">
    <location>
        <begin position="270"/>
        <end position="289"/>
    </location>
</feature>
<feature type="region of interest" description="Disordered" evidence="1">
    <location>
        <begin position="1260"/>
        <end position="1298"/>
    </location>
</feature>
<feature type="compositionally biased region" description="Polar residues" evidence="1">
    <location>
        <begin position="62"/>
        <end position="73"/>
    </location>
</feature>
<accession>A0A9P7UQD9</accession>
<feature type="compositionally biased region" description="Low complexity" evidence="1">
    <location>
        <begin position="902"/>
        <end position="913"/>
    </location>
</feature>
<feature type="region of interest" description="Disordered" evidence="1">
    <location>
        <begin position="175"/>
        <end position="534"/>
    </location>
</feature>
<feature type="compositionally biased region" description="Polar residues" evidence="1">
    <location>
        <begin position="297"/>
        <end position="310"/>
    </location>
</feature>
<dbReference type="EMBL" id="CM032188">
    <property type="protein sequence ID" value="KAG7088024.1"/>
    <property type="molecule type" value="Genomic_DNA"/>
</dbReference>
<name>A0A9P7UQD9_9AGAR</name>
<feature type="compositionally biased region" description="Basic and acidic residues" evidence="1">
    <location>
        <begin position="917"/>
        <end position="928"/>
    </location>
</feature>
<feature type="compositionally biased region" description="Basic and acidic residues" evidence="1">
    <location>
        <begin position="642"/>
        <end position="655"/>
    </location>
</feature>
<feature type="compositionally biased region" description="Basic and acidic residues" evidence="1">
    <location>
        <begin position="1033"/>
        <end position="1043"/>
    </location>
</feature>
<feature type="compositionally biased region" description="Pro residues" evidence="1">
    <location>
        <begin position="38"/>
        <end position="49"/>
    </location>
</feature>
<feature type="compositionally biased region" description="Polar residues" evidence="1">
    <location>
        <begin position="1064"/>
        <end position="1094"/>
    </location>
</feature>
<feature type="compositionally biased region" description="Polar residues" evidence="1">
    <location>
        <begin position="146"/>
        <end position="155"/>
    </location>
</feature>
<feature type="compositionally biased region" description="Basic and acidic residues" evidence="1">
    <location>
        <begin position="572"/>
        <end position="593"/>
    </location>
</feature>